<name>A0ABU9AXV2_9BACT</name>
<comment type="catalytic activity">
    <reaction evidence="3">
        <text>prephenate + S-adenosyl-L-methionine = carboxy-S-adenosyl-L-methionine + 3-phenylpyruvate + H2O</text>
        <dbReference type="Rhea" id="RHEA:51692"/>
        <dbReference type="ChEBI" id="CHEBI:15377"/>
        <dbReference type="ChEBI" id="CHEBI:18005"/>
        <dbReference type="ChEBI" id="CHEBI:29934"/>
        <dbReference type="ChEBI" id="CHEBI:59789"/>
        <dbReference type="ChEBI" id="CHEBI:134278"/>
    </reaction>
</comment>
<evidence type="ECO:0000256" key="2">
    <source>
        <dbReference type="ARBA" id="ARBA00022691"/>
    </source>
</evidence>
<feature type="domain" description="Methyltransferase" evidence="4">
    <location>
        <begin position="86"/>
        <end position="182"/>
    </location>
</feature>
<dbReference type="InterPro" id="IPR029063">
    <property type="entry name" value="SAM-dependent_MTases_sf"/>
</dbReference>
<evidence type="ECO:0000259" key="4">
    <source>
        <dbReference type="Pfam" id="PF13649"/>
    </source>
</evidence>
<feature type="binding site" evidence="3">
    <location>
        <position position="223"/>
    </location>
    <ligand>
        <name>S-adenosyl-L-methionine</name>
        <dbReference type="ChEBI" id="CHEBI:59789"/>
    </ligand>
</feature>
<feature type="binding site" evidence="3">
    <location>
        <begin position="112"/>
        <end position="113"/>
    </location>
    <ligand>
        <name>S-adenosyl-L-methionine</name>
        <dbReference type="ChEBI" id="CHEBI:59789"/>
    </ligand>
</feature>
<dbReference type="InterPro" id="IPR005271">
    <property type="entry name" value="CmoA"/>
</dbReference>
<dbReference type="EC" id="2.1.3.-" evidence="3"/>
<dbReference type="Proteomes" id="UP001371305">
    <property type="component" value="Unassembled WGS sequence"/>
</dbReference>
<comment type="similarity">
    <text evidence="3">Belongs to the class I-like SAM-binding methyltransferase superfamily. Cx-SAM synthase family.</text>
</comment>
<dbReference type="HAMAP" id="MF_01589">
    <property type="entry name" value="Cx_SAM_synthase"/>
    <property type="match status" value="1"/>
</dbReference>
<organism evidence="5 6">
    <name type="scientific">Luteolibacter soli</name>
    <dbReference type="NCBI Taxonomy" id="3135280"/>
    <lineage>
        <taxon>Bacteria</taxon>
        <taxon>Pseudomonadati</taxon>
        <taxon>Verrucomicrobiota</taxon>
        <taxon>Verrucomicrobiia</taxon>
        <taxon>Verrucomicrobiales</taxon>
        <taxon>Verrucomicrobiaceae</taxon>
        <taxon>Luteolibacter</taxon>
    </lineage>
</organism>
<keyword evidence="6" id="KW-1185">Reference proteome</keyword>
<comment type="caution">
    <text evidence="5">The sequence shown here is derived from an EMBL/GenBank/DDBJ whole genome shotgun (WGS) entry which is preliminary data.</text>
</comment>
<feature type="binding site" evidence="3">
    <location>
        <position position="63"/>
    </location>
    <ligand>
        <name>S-adenosyl-L-methionine</name>
        <dbReference type="ChEBI" id="CHEBI:59789"/>
    </ligand>
</feature>
<feature type="binding site" evidence="3">
    <location>
        <begin position="140"/>
        <end position="141"/>
    </location>
    <ligand>
        <name>S-adenosyl-L-methionine</name>
        <dbReference type="ChEBI" id="CHEBI:59789"/>
    </ligand>
</feature>
<dbReference type="Pfam" id="PF13649">
    <property type="entry name" value="Methyltransf_25"/>
    <property type="match status" value="1"/>
</dbReference>
<dbReference type="PANTHER" id="PTHR43861:SF2">
    <property type="entry name" value="CARBOXY-S-ADENOSYL-L-METHIONINE SYNTHASE"/>
    <property type="match status" value="1"/>
</dbReference>
<comment type="function">
    <text evidence="3">Catalyzes the conversion of S-adenosyl-L-methionine (SAM) to carboxy-S-adenosyl-L-methionine (Cx-SAM).</text>
</comment>
<evidence type="ECO:0000313" key="6">
    <source>
        <dbReference type="Proteomes" id="UP001371305"/>
    </source>
</evidence>
<dbReference type="EMBL" id="JBBUKT010000008">
    <property type="protein sequence ID" value="MEK7952588.1"/>
    <property type="molecule type" value="Genomic_DNA"/>
</dbReference>
<evidence type="ECO:0000313" key="5">
    <source>
        <dbReference type="EMBL" id="MEK7952588.1"/>
    </source>
</evidence>
<comment type="caution">
    <text evidence="3">Lacks conserved residue(s) required for the propagation of feature annotation.</text>
</comment>
<proteinExistence type="inferred from homology"/>
<dbReference type="SUPFAM" id="SSF53335">
    <property type="entry name" value="S-adenosyl-L-methionine-dependent methyltransferases"/>
    <property type="match status" value="1"/>
</dbReference>
<reference evidence="5 6" key="1">
    <citation type="submission" date="2024-04" db="EMBL/GenBank/DDBJ databases">
        <title>Luteolibacter sp. isolated from soil.</title>
        <authorList>
            <person name="An J."/>
        </authorList>
    </citation>
    <scope>NUCLEOTIDE SEQUENCE [LARGE SCALE GENOMIC DNA]</scope>
    <source>
        <strain evidence="5 6">Y139</strain>
    </source>
</reference>
<dbReference type="PANTHER" id="PTHR43861">
    <property type="entry name" value="TRANS-ACONITATE 2-METHYLTRANSFERASE-RELATED"/>
    <property type="match status" value="1"/>
</dbReference>
<feature type="binding site" evidence="3">
    <location>
        <begin position="88"/>
        <end position="90"/>
    </location>
    <ligand>
        <name>S-adenosyl-L-methionine</name>
        <dbReference type="ChEBI" id="CHEBI:59789"/>
    </ligand>
</feature>
<sequence>MTPESSSAADIAHFPRRLESAAPAREKLDHVFAKEGSGSADFTFNSETAAVFDDMVDRSVPYYSEIQRMCCELAADFATPGSNLYDLGVSTATTFLALDGKVDPSIHFIGVDNSAPMLAEATAKIKRSGTTRPIQLIHGDLHETPVIENASVVMLVLTLQFIRPLYRERMIQRIYDGLNKNGCLILVEKITTENTVLNRLFIKNYYDMKRRVGYSDIEISQKREALENVLIPYRPEENSALLKQSGFHCVEEFFRWYNFTGVIALK</sequence>
<keyword evidence="1 3" id="KW-0808">Transferase</keyword>
<evidence type="ECO:0000256" key="3">
    <source>
        <dbReference type="HAMAP-Rule" id="MF_01589"/>
    </source>
</evidence>
<protein>
    <recommendedName>
        <fullName evidence="3">Carboxy-S-adenosyl-L-methionine synthase</fullName>
        <shortName evidence="3">Cx-SAM synthase</shortName>
        <ecNumber evidence="3">2.1.3.-</ecNumber>
    </recommendedName>
</protein>
<gene>
    <name evidence="3 5" type="primary">cmoA</name>
    <name evidence="5" type="ORF">WKV53_18895</name>
</gene>
<dbReference type="InterPro" id="IPR041698">
    <property type="entry name" value="Methyltransf_25"/>
</dbReference>
<dbReference type="Gene3D" id="3.40.50.150">
    <property type="entry name" value="Vaccinia Virus protein VP39"/>
    <property type="match status" value="1"/>
</dbReference>
<evidence type="ECO:0000256" key="1">
    <source>
        <dbReference type="ARBA" id="ARBA00022679"/>
    </source>
</evidence>
<dbReference type="RefSeq" id="WP_341406344.1">
    <property type="nucleotide sequence ID" value="NZ_JBBUKT010000008.1"/>
</dbReference>
<dbReference type="PIRSF" id="PIRSF006325">
    <property type="entry name" value="MeTrfase_bac"/>
    <property type="match status" value="1"/>
</dbReference>
<dbReference type="NCBIfam" id="TIGR00740">
    <property type="entry name" value="carboxy-S-adenosyl-L-methionine synthase CmoA"/>
    <property type="match status" value="1"/>
</dbReference>
<accession>A0ABU9AXV2</accession>
<keyword evidence="2 3" id="KW-0949">S-adenosyl-L-methionine</keyword>